<organism evidence="4 5">
    <name type="scientific">Streptomyces bacillaris</name>
    <dbReference type="NCBI Taxonomy" id="68179"/>
    <lineage>
        <taxon>Bacteria</taxon>
        <taxon>Bacillati</taxon>
        <taxon>Actinomycetota</taxon>
        <taxon>Actinomycetes</taxon>
        <taxon>Kitasatosporales</taxon>
        <taxon>Streptomycetaceae</taxon>
        <taxon>Streptomyces</taxon>
    </lineage>
</organism>
<feature type="domain" description="LamG-like jellyroll fold" evidence="3">
    <location>
        <begin position="327"/>
        <end position="469"/>
    </location>
</feature>
<feature type="domain" description="LamG-like jellyroll fold" evidence="3">
    <location>
        <begin position="772"/>
        <end position="939"/>
    </location>
</feature>
<evidence type="ECO:0000259" key="3">
    <source>
        <dbReference type="SMART" id="SM00560"/>
    </source>
</evidence>
<dbReference type="RefSeq" id="WP_079167281.1">
    <property type="nucleotide sequence ID" value="NZ_JBHVRE010000037.1"/>
</dbReference>
<dbReference type="PANTHER" id="PTHR46943:SF1">
    <property type="entry name" value="PENTRAXIN-RELATED PROTEIN PTX3"/>
    <property type="match status" value="1"/>
</dbReference>
<name>A0ABW6DV66_9ACTN</name>
<dbReference type="EMBL" id="JBHXPM010000015">
    <property type="protein sequence ID" value="MFD3957744.1"/>
    <property type="molecule type" value="Genomic_DNA"/>
</dbReference>
<protein>
    <submittedName>
        <fullName evidence="4">LamG domain-containing protein</fullName>
    </submittedName>
</protein>
<keyword evidence="5" id="KW-1185">Reference proteome</keyword>
<dbReference type="Gene3D" id="2.60.120.200">
    <property type="match status" value="3"/>
</dbReference>
<sequence>MTFGLRAASESDGLGWKRFSDKAFLRVQYNRPPGQVKMSQLSMEYGGVCKPPASAPRVRTLGKINIAGVTDPDGDNVAVQVQASWDAGDGKGVIARWNPALTSYKKSGSTFTLSLPTTIPQNKTVHWHVRSYDGAQYSPWSWAGDATSCYFIYDKTVPAAPTITSPEYPASQPDDPNDPWLDGVGQYGTFTFKSSSSDVTRYWYGINSDPTSARQLTTTGGAAKSIPFLPSKPGLNSVTAQAFDAAGNGSEIRTYQFRVKAGQPERATWQLDEEAGATEAQGTTPPRTLALHGGATTGAPGTKGTALELDGTDAYASSDLSVVDTARGFTVSTWVKLSRIPQGTAIIASQAGSHSTGFELYYSAYYDRWVFNQYETDTPNANIIRAMAAQPGGVSADTWTHLTGSYDEAAKKLRLHVDGRLVGEAPLPNAWNARRGLTIGAGTHSGVKQSFLPGTVDELQIFDRTLAQGDIDKLYAKQPVGDPGSPALALFPLDEESGATEIRGHGGVLPAQYSGGVTTGVPGIAGKAARFDGTTGHARVGQAGSPHVNTSRSFTVSAWAKMDTTKPGKAAIIAAQTGTHKPGFELYYSAGFDRWVFNQYATDTAQAQPIRAMQPDGTTARAGEWVHLTGVHDTVAKTLTLYVNGQKAGSAPISSPFHADRSMTIGAGIYSGTTDCHFPGLIDDVRLFQRPVSAEEVQQMFRQRPIVKSRWNFEETTPGTPSNTPDSSVEKNDLTLRGAAELGMGWVDSGGLQLNGTSGYAETSKMPVDTSTSFTMTAWAQAAALPEHDMTVLSAGGSKRSALEVRYRPDPADPNGNGSWQLTLPDRDDATATVKQLSSNDFYDVRLWNHIAVVYDGFAKEARLYVNGVLQEVACRDTDGDGAPDEAGCQDLIAWAEDVLTFKATGSLRIGRAQSTGTDQYFAGLIDDVWTFQGALNEEQVYKLFTGLADVPTEVPSPN</sequence>
<keyword evidence="1" id="KW-0732">Signal</keyword>
<evidence type="ECO:0000256" key="2">
    <source>
        <dbReference type="ARBA" id="ARBA00023157"/>
    </source>
</evidence>
<evidence type="ECO:0000313" key="5">
    <source>
        <dbReference type="Proteomes" id="UP001598300"/>
    </source>
</evidence>
<gene>
    <name evidence="4" type="ORF">ACFWR3_16900</name>
</gene>
<dbReference type="SUPFAM" id="SSF49899">
    <property type="entry name" value="Concanavalin A-like lectins/glucanases"/>
    <property type="match status" value="3"/>
</dbReference>
<dbReference type="SMART" id="SM00560">
    <property type="entry name" value="LamGL"/>
    <property type="match status" value="3"/>
</dbReference>
<reference evidence="4 5" key="1">
    <citation type="submission" date="2024-09" db="EMBL/GenBank/DDBJ databases">
        <title>The Natural Products Discovery Center: Release of the First 8490 Sequenced Strains for Exploring Actinobacteria Biosynthetic Diversity.</title>
        <authorList>
            <person name="Kalkreuter E."/>
            <person name="Kautsar S.A."/>
            <person name="Yang D."/>
            <person name="Bader C.D."/>
            <person name="Teijaro C.N."/>
            <person name="Fluegel L."/>
            <person name="Davis C.M."/>
            <person name="Simpson J.R."/>
            <person name="Lauterbach L."/>
            <person name="Steele A.D."/>
            <person name="Gui C."/>
            <person name="Meng S."/>
            <person name="Li G."/>
            <person name="Viehrig K."/>
            <person name="Ye F."/>
            <person name="Su P."/>
            <person name="Kiefer A.F."/>
            <person name="Nichols A."/>
            <person name="Cepeda A.J."/>
            <person name="Yan W."/>
            <person name="Fan B."/>
            <person name="Jiang Y."/>
            <person name="Adhikari A."/>
            <person name="Zheng C.-J."/>
            <person name="Schuster L."/>
            <person name="Cowan T.M."/>
            <person name="Smanski M.J."/>
            <person name="Chevrette M.G."/>
            <person name="De Carvalho L.P.S."/>
            <person name="Shen B."/>
        </authorList>
    </citation>
    <scope>NUCLEOTIDE SEQUENCE [LARGE SCALE GENOMIC DNA]</scope>
    <source>
        <strain evidence="4 5">NPDC058584</strain>
    </source>
</reference>
<dbReference type="InterPro" id="IPR042837">
    <property type="entry name" value="PTX3"/>
</dbReference>
<evidence type="ECO:0000313" key="4">
    <source>
        <dbReference type="EMBL" id="MFD3957744.1"/>
    </source>
</evidence>
<keyword evidence="2" id="KW-1015">Disulfide bond</keyword>
<proteinExistence type="predicted"/>
<dbReference type="InterPro" id="IPR006558">
    <property type="entry name" value="LamG-like"/>
</dbReference>
<dbReference type="Pfam" id="PF13385">
    <property type="entry name" value="Laminin_G_3"/>
    <property type="match status" value="3"/>
</dbReference>
<comment type="caution">
    <text evidence="4">The sequence shown here is derived from an EMBL/GenBank/DDBJ whole genome shotgun (WGS) entry which is preliminary data.</text>
</comment>
<evidence type="ECO:0000256" key="1">
    <source>
        <dbReference type="ARBA" id="ARBA00022729"/>
    </source>
</evidence>
<dbReference type="PANTHER" id="PTHR46943">
    <property type="entry name" value="PENTRAXIN-RELATED PROTEIN PTX3"/>
    <property type="match status" value="1"/>
</dbReference>
<dbReference type="InterPro" id="IPR013320">
    <property type="entry name" value="ConA-like_dom_sf"/>
</dbReference>
<dbReference type="Proteomes" id="UP001598300">
    <property type="component" value="Unassembled WGS sequence"/>
</dbReference>
<feature type="domain" description="LamG-like jellyroll fold" evidence="3">
    <location>
        <begin position="552"/>
        <end position="695"/>
    </location>
</feature>
<accession>A0ABW6DV66</accession>